<evidence type="ECO:0000256" key="1">
    <source>
        <dbReference type="SAM" id="Phobius"/>
    </source>
</evidence>
<dbReference type="Proteomes" id="UP000593765">
    <property type="component" value="Chromosome"/>
</dbReference>
<feature type="transmembrane region" description="Helical" evidence="1">
    <location>
        <begin position="68"/>
        <end position="86"/>
    </location>
</feature>
<sequence>MPIVLGVCAIIATLILNAVWSRLPYNWVCRLRQVVVSVVVGSLLTGFLLVAGALLGSQLGLSGIMKDLLFYIAILVGIALGISIIWRSHE</sequence>
<keyword evidence="1" id="KW-1133">Transmembrane helix</keyword>
<dbReference type="RefSeq" id="WP_206291935.1">
    <property type="nucleotide sequence ID" value="NZ_CP063458.1"/>
</dbReference>
<organism evidence="2 3">
    <name type="scientific">Humisphaera borealis</name>
    <dbReference type="NCBI Taxonomy" id="2807512"/>
    <lineage>
        <taxon>Bacteria</taxon>
        <taxon>Pseudomonadati</taxon>
        <taxon>Planctomycetota</taxon>
        <taxon>Phycisphaerae</taxon>
        <taxon>Tepidisphaerales</taxon>
        <taxon>Tepidisphaeraceae</taxon>
        <taxon>Humisphaera</taxon>
    </lineage>
</organism>
<accession>A0A7M2WTX0</accession>
<keyword evidence="1" id="KW-0812">Transmembrane</keyword>
<proteinExistence type="predicted"/>
<reference evidence="2 3" key="1">
    <citation type="submission" date="2020-10" db="EMBL/GenBank/DDBJ databases">
        <title>Wide distribution of Phycisphaera-like planctomycetes from WD2101 soil group in peatlands and genome analysis of the first cultivated representative.</title>
        <authorList>
            <person name="Dedysh S.N."/>
            <person name="Beletsky A.V."/>
            <person name="Ivanova A."/>
            <person name="Kulichevskaya I.S."/>
            <person name="Suzina N.E."/>
            <person name="Philippov D.A."/>
            <person name="Rakitin A.L."/>
            <person name="Mardanov A.V."/>
            <person name="Ravin N.V."/>
        </authorList>
    </citation>
    <scope>NUCLEOTIDE SEQUENCE [LARGE SCALE GENOMIC DNA]</scope>
    <source>
        <strain evidence="2 3">M1803</strain>
    </source>
</reference>
<dbReference type="AlphaFoldDB" id="A0A7M2WTX0"/>
<dbReference type="EMBL" id="CP063458">
    <property type="protein sequence ID" value="QOV88926.1"/>
    <property type="molecule type" value="Genomic_DNA"/>
</dbReference>
<evidence type="ECO:0000313" key="2">
    <source>
        <dbReference type="EMBL" id="QOV88926.1"/>
    </source>
</evidence>
<feature type="transmembrane region" description="Helical" evidence="1">
    <location>
        <begin position="34"/>
        <end position="56"/>
    </location>
</feature>
<keyword evidence="1" id="KW-0472">Membrane</keyword>
<gene>
    <name evidence="2" type="ORF">IPV69_22280</name>
</gene>
<dbReference type="KEGG" id="hbs:IPV69_22280"/>
<keyword evidence="3" id="KW-1185">Reference proteome</keyword>
<protein>
    <submittedName>
        <fullName evidence="2">Uncharacterized protein</fullName>
    </submittedName>
</protein>
<name>A0A7M2WTX0_9BACT</name>
<evidence type="ECO:0000313" key="3">
    <source>
        <dbReference type="Proteomes" id="UP000593765"/>
    </source>
</evidence>